<evidence type="ECO:0000259" key="1">
    <source>
        <dbReference type="Pfam" id="PF05448"/>
    </source>
</evidence>
<dbReference type="InterPro" id="IPR008391">
    <property type="entry name" value="AXE1_dom"/>
</dbReference>
<sequence>MPLFDLPRAELEAYLPVLDEPDDFDEFWRGTLAEARSHDLALRLEPVDTGLTLVETHDVTFAGYGGHPIKGWLTRPAGAAGPLPAVVELIGYGGGRGFAHERLGWAAAGYAHLLMDTRGQGSVWGSGGDTPDPVGSGPAGPGFLTRGILDPAESYYRRVMTDAARAVDAIRAVPGVDPARVSVVGASQGGGLALAVAGLVDDLAAVMADVPFLCHYRRAVEITDADPYAEITRYLSVHRGAEEQAFRTLSYIDSAHHARRASAPTLFSVALMDPVCPPSTVYAAYNRYGELAGVEDKEIVVYPFNQHEGGQGFQFSRQVAWLAPRTAPGGSPS</sequence>
<protein>
    <submittedName>
        <fullName evidence="2">Acetylxylan esterase</fullName>
    </submittedName>
</protein>
<gene>
    <name evidence="2" type="ORF">NP064_04160</name>
</gene>
<reference evidence="2 3" key="1">
    <citation type="submission" date="2022-07" db="EMBL/GenBank/DDBJ databases">
        <title>Novel species in genus cellulomonas.</title>
        <authorList>
            <person name="Ye L."/>
        </authorList>
    </citation>
    <scope>NUCLEOTIDE SEQUENCE [LARGE SCALE GENOMIC DNA]</scope>
    <source>
        <strain evidence="3">zg-Y338</strain>
    </source>
</reference>
<keyword evidence="3" id="KW-1185">Reference proteome</keyword>
<evidence type="ECO:0000313" key="3">
    <source>
        <dbReference type="Proteomes" id="UP001316189"/>
    </source>
</evidence>
<dbReference type="EMBL" id="CP101988">
    <property type="protein sequence ID" value="UUI76108.1"/>
    <property type="molecule type" value="Genomic_DNA"/>
</dbReference>
<dbReference type="RefSeq" id="WP_227567768.1">
    <property type="nucleotide sequence ID" value="NZ_CP101988.1"/>
</dbReference>
<dbReference type="Proteomes" id="UP001316189">
    <property type="component" value="Chromosome"/>
</dbReference>
<accession>A0ABY5L222</accession>
<dbReference type="InterPro" id="IPR029058">
    <property type="entry name" value="AB_hydrolase_fold"/>
</dbReference>
<feature type="domain" description="Acetyl xylan esterase" evidence="1">
    <location>
        <begin position="1"/>
        <end position="323"/>
    </location>
</feature>
<dbReference type="Pfam" id="PF05448">
    <property type="entry name" value="AXE1"/>
    <property type="match status" value="1"/>
</dbReference>
<dbReference type="SUPFAM" id="SSF53474">
    <property type="entry name" value="alpha/beta-Hydrolases"/>
    <property type="match status" value="1"/>
</dbReference>
<dbReference type="Gene3D" id="3.40.50.1820">
    <property type="entry name" value="alpha/beta hydrolase"/>
    <property type="match status" value="1"/>
</dbReference>
<name>A0ABY5L222_9CELL</name>
<dbReference type="InterPro" id="IPR039069">
    <property type="entry name" value="CE7"/>
</dbReference>
<dbReference type="PANTHER" id="PTHR40111">
    <property type="entry name" value="CEPHALOSPORIN-C DEACETYLASE"/>
    <property type="match status" value="1"/>
</dbReference>
<evidence type="ECO:0000313" key="2">
    <source>
        <dbReference type="EMBL" id="UUI76108.1"/>
    </source>
</evidence>
<organism evidence="2 3">
    <name type="scientific">Cellulomonas chengniuliangii</name>
    <dbReference type="NCBI Taxonomy" id="2968084"/>
    <lineage>
        <taxon>Bacteria</taxon>
        <taxon>Bacillati</taxon>
        <taxon>Actinomycetota</taxon>
        <taxon>Actinomycetes</taxon>
        <taxon>Micrococcales</taxon>
        <taxon>Cellulomonadaceae</taxon>
        <taxon>Cellulomonas</taxon>
    </lineage>
</organism>
<dbReference type="PANTHER" id="PTHR40111:SF1">
    <property type="entry name" value="CEPHALOSPORIN-C DEACETYLASE"/>
    <property type="match status" value="1"/>
</dbReference>
<proteinExistence type="predicted"/>